<comment type="caution">
    <text evidence="3">The sequence shown here is derived from an EMBL/GenBank/DDBJ whole genome shotgun (WGS) entry which is preliminary data.</text>
</comment>
<protein>
    <recommendedName>
        <fullName evidence="5">DUF4367 domain-containing protein</fullName>
    </recommendedName>
</protein>
<gene>
    <name evidence="3" type="ORF">E1I69_22110</name>
</gene>
<dbReference type="AlphaFoldDB" id="A0A4S3PJC5"/>
<accession>A0A4S3PJC5</accession>
<keyword evidence="2" id="KW-0812">Transmembrane</keyword>
<keyword evidence="2" id="KW-0472">Membrane</keyword>
<organism evidence="3 4">
    <name type="scientific">Bacillus timonensis</name>
    <dbReference type="NCBI Taxonomy" id="1033734"/>
    <lineage>
        <taxon>Bacteria</taxon>
        <taxon>Bacillati</taxon>
        <taxon>Bacillota</taxon>
        <taxon>Bacilli</taxon>
        <taxon>Bacillales</taxon>
        <taxon>Bacillaceae</taxon>
        <taxon>Bacillus</taxon>
    </lineage>
</organism>
<feature type="compositionally biased region" description="Low complexity" evidence="1">
    <location>
        <begin position="85"/>
        <end position="94"/>
    </location>
</feature>
<evidence type="ECO:0000256" key="2">
    <source>
        <dbReference type="SAM" id="Phobius"/>
    </source>
</evidence>
<dbReference type="Proteomes" id="UP000306477">
    <property type="component" value="Unassembled WGS sequence"/>
</dbReference>
<evidence type="ECO:0000313" key="3">
    <source>
        <dbReference type="EMBL" id="THE09511.1"/>
    </source>
</evidence>
<dbReference type="EMBL" id="SLUB01000075">
    <property type="protein sequence ID" value="THE09511.1"/>
    <property type="molecule type" value="Genomic_DNA"/>
</dbReference>
<feature type="transmembrane region" description="Helical" evidence="2">
    <location>
        <begin position="49"/>
        <end position="68"/>
    </location>
</feature>
<dbReference type="OrthoDB" id="2943372at2"/>
<keyword evidence="4" id="KW-1185">Reference proteome</keyword>
<dbReference type="RefSeq" id="WP_136381702.1">
    <property type="nucleotide sequence ID" value="NZ_SLUB01000075.1"/>
</dbReference>
<reference evidence="3 4" key="1">
    <citation type="journal article" date="2019" name="Indoor Air">
        <title>Impacts of indoor surface finishes on bacterial viability.</title>
        <authorList>
            <person name="Hu J."/>
            <person name="Maamar S.B."/>
            <person name="Glawe A.J."/>
            <person name="Gottel N."/>
            <person name="Gilbert J.A."/>
            <person name="Hartmann E.M."/>
        </authorList>
    </citation>
    <scope>NUCLEOTIDE SEQUENCE [LARGE SCALE GENOMIC DNA]</scope>
    <source>
        <strain evidence="3 4">AF060A6</strain>
    </source>
</reference>
<proteinExistence type="predicted"/>
<evidence type="ECO:0008006" key="5">
    <source>
        <dbReference type="Google" id="ProtNLM"/>
    </source>
</evidence>
<feature type="compositionally biased region" description="Acidic residues" evidence="1">
    <location>
        <begin position="95"/>
        <end position="107"/>
    </location>
</feature>
<evidence type="ECO:0000313" key="4">
    <source>
        <dbReference type="Proteomes" id="UP000306477"/>
    </source>
</evidence>
<name>A0A4S3PJC5_9BACI</name>
<feature type="region of interest" description="Disordered" evidence="1">
    <location>
        <begin position="82"/>
        <end position="115"/>
    </location>
</feature>
<sequence length="366" mass="42130">MDDKLNNLKIILDKTVYSGTTFSKFSKVKVLQEIDKTSKRKHMNFIKPLISYVVLTLISIGIGTYTFIEINENNAVVPTEHTNEYENSSNNNEGLEIETTTETENENNDTQKDISVNDPTMSFPYIIFNNYFYKKTEKVISEEELDKKVGEVKRIGDWNIKKSGDSNEIPPGPIYSVVGYDSEEYIAGKGVIYENNTNKPGYILFKKEEPVEQVDSIGIINAKGDPEETEIAFNNIKKLIPELLGFETLKDKYTLFLVSYLQESGPGVELIYTDINGNGLFISEYQSDLAPSNSRLVEKKDVRLEEWFKPVIVESFSLNGIEWEYFEDKNYNDFFLLGRKGEFYYEITFQGNYTIDNLKEIINHFN</sequence>
<evidence type="ECO:0000256" key="1">
    <source>
        <dbReference type="SAM" id="MobiDB-lite"/>
    </source>
</evidence>
<keyword evidence="2" id="KW-1133">Transmembrane helix</keyword>